<dbReference type="GO" id="GO:0032589">
    <property type="term" value="C:neuron projection membrane"/>
    <property type="evidence" value="ECO:0007669"/>
    <property type="project" value="TreeGrafter"/>
</dbReference>
<dbReference type="Proteomes" id="UP001381693">
    <property type="component" value="Unassembled WGS sequence"/>
</dbReference>
<dbReference type="InterPro" id="IPR013151">
    <property type="entry name" value="Immunoglobulin_dom"/>
</dbReference>
<dbReference type="PANTHER" id="PTHR23279">
    <property type="entry name" value="DEFECTIVE PROBOSCIS EXTENSION RESPONSE DPR -RELATED"/>
    <property type="match status" value="1"/>
</dbReference>
<organism evidence="2 3">
    <name type="scientific">Halocaridina rubra</name>
    <name type="common">Hawaiian red shrimp</name>
    <dbReference type="NCBI Taxonomy" id="373956"/>
    <lineage>
        <taxon>Eukaryota</taxon>
        <taxon>Metazoa</taxon>
        <taxon>Ecdysozoa</taxon>
        <taxon>Arthropoda</taxon>
        <taxon>Crustacea</taxon>
        <taxon>Multicrustacea</taxon>
        <taxon>Malacostraca</taxon>
        <taxon>Eumalacostraca</taxon>
        <taxon>Eucarida</taxon>
        <taxon>Decapoda</taxon>
        <taxon>Pleocyemata</taxon>
        <taxon>Caridea</taxon>
        <taxon>Atyoidea</taxon>
        <taxon>Atyidae</taxon>
        <taxon>Halocaridina</taxon>
    </lineage>
</organism>
<dbReference type="SUPFAM" id="SSF48726">
    <property type="entry name" value="Immunoglobulin"/>
    <property type="match status" value="1"/>
</dbReference>
<dbReference type="PROSITE" id="PS50835">
    <property type="entry name" value="IG_LIKE"/>
    <property type="match status" value="1"/>
</dbReference>
<comment type="caution">
    <text evidence="2">The sequence shown here is derived from an EMBL/GenBank/DDBJ whole genome shotgun (WGS) entry which is preliminary data.</text>
</comment>
<gene>
    <name evidence="2" type="ORF">SK128_009943</name>
</gene>
<dbReference type="InterPro" id="IPR013783">
    <property type="entry name" value="Ig-like_fold"/>
</dbReference>
<dbReference type="Gene3D" id="2.60.40.10">
    <property type="entry name" value="Immunoglobulins"/>
    <property type="match status" value="1"/>
</dbReference>
<evidence type="ECO:0000259" key="1">
    <source>
        <dbReference type="PROSITE" id="PS50835"/>
    </source>
</evidence>
<dbReference type="PANTHER" id="PTHR23279:SF45">
    <property type="entry name" value="DEFECTIVE PROBOSCIS EXTENSION RESPONSE 12, ISOFORM C"/>
    <property type="match status" value="1"/>
</dbReference>
<dbReference type="Pfam" id="PF00047">
    <property type="entry name" value="ig"/>
    <property type="match status" value="1"/>
</dbReference>
<sequence length="89" mass="9792">MINYDRKRGGVKVHIDTGPRVRSRLTLTHATPADSGNYTCAAANTEPASTAVFVTEETITNYQSGQNCPWLSEEYSTKGELNSELAELR</sequence>
<evidence type="ECO:0000313" key="2">
    <source>
        <dbReference type="EMBL" id="KAK7086398.1"/>
    </source>
</evidence>
<reference evidence="2 3" key="1">
    <citation type="submission" date="2023-11" db="EMBL/GenBank/DDBJ databases">
        <title>Halocaridina rubra genome assembly.</title>
        <authorList>
            <person name="Smith C."/>
        </authorList>
    </citation>
    <scope>NUCLEOTIDE SEQUENCE [LARGE SCALE GENOMIC DNA]</scope>
    <source>
        <strain evidence="2">EP-1</strain>
        <tissue evidence="2">Whole</tissue>
    </source>
</reference>
<dbReference type="InterPro" id="IPR007110">
    <property type="entry name" value="Ig-like_dom"/>
</dbReference>
<dbReference type="InterPro" id="IPR036179">
    <property type="entry name" value="Ig-like_dom_sf"/>
</dbReference>
<proteinExistence type="predicted"/>
<evidence type="ECO:0000313" key="3">
    <source>
        <dbReference type="Proteomes" id="UP001381693"/>
    </source>
</evidence>
<protein>
    <recommendedName>
        <fullName evidence="1">Ig-like domain-containing protein</fullName>
    </recommendedName>
</protein>
<dbReference type="InterPro" id="IPR037448">
    <property type="entry name" value="Zig-8"/>
</dbReference>
<dbReference type="GO" id="GO:0050808">
    <property type="term" value="P:synapse organization"/>
    <property type="evidence" value="ECO:0007669"/>
    <property type="project" value="TreeGrafter"/>
</dbReference>
<accession>A0AAN9AGC9</accession>
<dbReference type="AlphaFoldDB" id="A0AAN9AGC9"/>
<feature type="domain" description="Ig-like" evidence="1">
    <location>
        <begin position="1"/>
        <end position="60"/>
    </location>
</feature>
<name>A0AAN9AGC9_HALRR</name>
<keyword evidence="3" id="KW-1185">Reference proteome</keyword>
<dbReference type="EMBL" id="JAXCGZ010000215">
    <property type="protein sequence ID" value="KAK7086398.1"/>
    <property type="molecule type" value="Genomic_DNA"/>
</dbReference>